<dbReference type="AlphaFoldDB" id="A0A2Z6MQ69"/>
<keyword evidence="2" id="KW-1185">Reference proteome</keyword>
<sequence length="150" mass="17258">MADDDLSDVDRFMKQLRDEECEERELLAMNRLIKEMLRANVEQNRRIKAGTSEAYFEVQRLFKAMSENEKNNCRDTFRQHIRNIISDAEAIAGFVLGVDNGNKRIIEATIAVRDLDAYLAKQAEQQNIEGIKTGIEVYTVFCFSIVMSVT</sequence>
<gene>
    <name evidence="1" type="ORF">TSUD_143340</name>
</gene>
<reference evidence="2" key="1">
    <citation type="journal article" date="2017" name="Front. Plant Sci.">
        <title>Climate Clever Clovers: New Paradigm to Reduce the Environmental Footprint of Ruminants by Breeding Low Methanogenic Forages Utilizing Haplotype Variation.</title>
        <authorList>
            <person name="Kaur P."/>
            <person name="Appels R."/>
            <person name="Bayer P.E."/>
            <person name="Keeble-Gagnere G."/>
            <person name="Wang J."/>
            <person name="Hirakawa H."/>
            <person name="Shirasawa K."/>
            <person name="Vercoe P."/>
            <person name="Stefanova K."/>
            <person name="Durmic Z."/>
            <person name="Nichols P."/>
            <person name="Revell C."/>
            <person name="Isobe S.N."/>
            <person name="Edwards D."/>
            <person name="Erskine W."/>
        </authorList>
    </citation>
    <scope>NUCLEOTIDE SEQUENCE [LARGE SCALE GENOMIC DNA]</scope>
    <source>
        <strain evidence="2">cv. Daliak</strain>
    </source>
</reference>
<protein>
    <submittedName>
        <fullName evidence="1">Uncharacterized protein</fullName>
    </submittedName>
</protein>
<evidence type="ECO:0000313" key="2">
    <source>
        <dbReference type="Proteomes" id="UP000242715"/>
    </source>
</evidence>
<proteinExistence type="predicted"/>
<name>A0A2Z6MQ69_TRISU</name>
<dbReference type="EMBL" id="DF973531">
    <property type="protein sequence ID" value="GAU33541.1"/>
    <property type="molecule type" value="Genomic_DNA"/>
</dbReference>
<organism evidence="1 2">
    <name type="scientific">Trifolium subterraneum</name>
    <name type="common">Subterranean clover</name>
    <dbReference type="NCBI Taxonomy" id="3900"/>
    <lineage>
        <taxon>Eukaryota</taxon>
        <taxon>Viridiplantae</taxon>
        <taxon>Streptophyta</taxon>
        <taxon>Embryophyta</taxon>
        <taxon>Tracheophyta</taxon>
        <taxon>Spermatophyta</taxon>
        <taxon>Magnoliopsida</taxon>
        <taxon>eudicotyledons</taxon>
        <taxon>Gunneridae</taxon>
        <taxon>Pentapetalae</taxon>
        <taxon>rosids</taxon>
        <taxon>fabids</taxon>
        <taxon>Fabales</taxon>
        <taxon>Fabaceae</taxon>
        <taxon>Papilionoideae</taxon>
        <taxon>50 kb inversion clade</taxon>
        <taxon>NPAAA clade</taxon>
        <taxon>Hologalegina</taxon>
        <taxon>IRL clade</taxon>
        <taxon>Trifolieae</taxon>
        <taxon>Trifolium</taxon>
    </lineage>
</organism>
<accession>A0A2Z6MQ69</accession>
<evidence type="ECO:0000313" key="1">
    <source>
        <dbReference type="EMBL" id="GAU33541.1"/>
    </source>
</evidence>
<dbReference type="Proteomes" id="UP000242715">
    <property type="component" value="Unassembled WGS sequence"/>
</dbReference>